<proteinExistence type="predicted"/>
<keyword evidence="2" id="KW-0812">Transmembrane</keyword>
<feature type="compositionally biased region" description="Low complexity" evidence="1">
    <location>
        <begin position="44"/>
        <end position="54"/>
    </location>
</feature>
<accession>A0A7W8AX78</accession>
<keyword evidence="2" id="KW-0472">Membrane</keyword>
<comment type="caution">
    <text evidence="3">The sequence shown here is derived from an EMBL/GenBank/DDBJ whole genome shotgun (WGS) entry which is preliminary data.</text>
</comment>
<organism evidence="3 4">
    <name type="scientific">Streptomyces spectabilis</name>
    <dbReference type="NCBI Taxonomy" id="68270"/>
    <lineage>
        <taxon>Bacteria</taxon>
        <taxon>Bacillati</taxon>
        <taxon>Actinomycetota</taxon>
        <taxon>Actinomycetes</taxon>
        <taxon>Kitasatosporales</taxon>
        <taxon>Streptomycetaceae</taxon>
        <taxon>Streptomyces</taxon>
    </lineage>
</organism>
<dbReference type="Proteomes" id="UP000549009">
    <property type="component" value="Unassembled WGS sequence"/>
</dbReference>
<evidence type="ECO:0000256" key="1">
    <source>
        <dbReference type="SAM" id="MobiDB-lite"/>
    </source>
</evidence>
<dbReference type="EMBL" id="JACHJD010000009">
    <property type="protein sequence ID" value="MBB5106335.1"/>
    <property type="molecule type" value="Genomic_DNA"/>
</dbReference>
<evidence type="ECO:0000256" key="2">
    <source>
        <dbReference type="SAM" id="Phobius"/>
    </source>
</evidence>
<sequence length="73" mass="7878">MRGPRRSPLARCLWYAAELLVTLGFVLLLLVVHQLWWTNRQARASSSGVGAVSGKEPVAEGIGKSGGSPQHPR</sequence>
<feature type="transmembrane region" description="Helical" evidence="2">
    <location>
        <begin position="12"/>
        <end position="37"/>
    </location>
</feature>
<reference evidence="3 4" key="1">
    <citation type="submission" date="2020-08" db="EMBL/GenBank/DDBJ databases">
        <title>Genomic Encyclopedia of Type Strains, Phase III (KMG-III): the genomes of soil and plant-associated and newly described type strains.</title>
        <authorList>
            <person name="Whitman W."/>
        </authorList>
    </citation>
    <scope>NUCLEOTIDE SEQUENCE [LARGE SCALE GENOMIC DNA]</scope>
    <source>
        <strain evidence="3 4">CECT 3146</strain>
    </source>
</reference>
<gene>
    <name evidence="3" type="ORF">FHS40_005439</name>
</gene>
<keyword evidence="2" id="KW-1133">Transmembrane helix</keyword>
<evidence type="ECO:0000313" key="3">
    <source>
        <dbReference type="EMBL" id="MBB5106335.1"/>
    </source>
</evidence>
<evidence type="ECO:0000313" key="4">
    <source>
        <dbReference type="Proteomes" id="UP000549009"/>
    </source>
</evidence>
<evidence type="ECO:0008006" key="5">
    <source>
        <dbReference type="Google" id="ProtNLM"/>
    </source>
</evidence>
<name>A0A7W8AX78_STRST</name>
<feature type="region of interest" description="Disordered" evidence="1">
    <location>
        <begin position="43"/>
        <end position="73"/>
    </location>
</feature>
<dbReference type="AlphaFoldDB" id="A0A7W8AX78"/>
<keyword evidence="4" id="KW-1185">Reference proteome</keyword>
<protein>
    <recommendedName>
        <fullName evidence="5">Class E sortase</fullName>
    </recommendedName>
</protein>